<feature type="repeat" description="TPR" evidence="3">
    <location>
        <begin position="645"/>
        <end position="678"/>
    </location>
</feature>
<dbReference type="InterPro" id="IPR011990">
    <property type="entry name" value="TPR-like_helical_dom_sf"/>
</dbReference>
<dbReference type="Proteomes" id="UP000054248">
    <property type="component" value="Unassembled WGS sequence"/>
</dbReference>
<feature type="domain" description="Protein kinase" evidence="5">
    <location>
        <begin position="33"/>
        <end position="345"/>
    </location>
</feature>
<dbReference type="EMBL" id="KN823132">
    <property type="protein sequence ID" value="KIO21625.1"/>
    <property type="molecule type" value="Genomic_DNA"/>
</dbReference>
<proteinExistence type="predicted"/>
<dbReference type="Pfam" id="PF13424">
    <property type="entry name" value="TPR_12"/>
    <property type="match status" value="4"/>
</dbReference>
<dbReference type="OrthoDB" id="431454at2759"/>
<dbReference type="Pfam" id="PF07714">
    <property type="entry name" value="PK_Tyr_Ser-Thr"/>
    <property type="match status" value="2"/>
</dbReference>
<dbReference type="SUPFAM" id="SSF56112">
    <property type="entry name" value="Protein kinase-like (PK-like)"/>
    <property type="match status" value="1"/>
</dbReference>
<evidence type="ECO:0000256" key="1">
    <source>
        <dbReference type="ARBA" id="ARBA00022737"/>
    </source>
</evidence>
<gene>
    <name evidence="6" type="ORF">M407DRAFT_28766</name>
</gene>
<feature type="repeat" description="TPR" evidence="3">
    <location>
        <begin position="805"/>
        <end position="838"/>
    </location>
</feature>
<accession>A0A0C3Q0R5</accession>
<dbReference type="PROSITE" id="PS00108">
    <property type="entry name" value="PROTEIN_KINASE_ST"/>
    <property type="match status" value="1"/>
</dbReference>
<keyword evidence="7" id="KW-1185">Reference proteome</keyword>
<dbReference type="PANTHER" id="PTHR45641">
    <property type="entry name" value="TETRATRICOPEPTIDE REPEAT PROTEIN (AFU_ORTHOLOGUE AFUA_6G03870)"/>
    <property type="match status" value="1"/>
</dbReference>
<dbReference type="InterPro" id="IPR011009">
    <property type="entry name" value="Kinase-like_dom_sf"/>
</dbReference>
<reference evidence="6 7" key="1">
    <citation type="submission" date="2014-04" db="EMBL/GenBank/DDBJ databases">
        <authorList>
            <consortium name="DOE Joint Genome Institute"/>
            <person name="Kuo A."/>
            <person name="Girlanda M."/>
            <person name="Perotto S."/>
            <person name="Kohler A."/>
            <person name="Nagy L.G."/>
            <person name="Floudas D."/>
            <person name="Copeland A."/>
            <person name="Barry K.W."/>
            <person name="Cichocki N."/>
            <person name="Veneault-Fourrey C."/>
            <person name="LaButti K."/>
            <person name="Lindquist E.A."/>
            <person name="Lipzen A."/>
            <person name="Lundell T."/>
            <person name="Morin E."/>
            <person name="Murat C."/>
            <person name="Sun H."/>
            <person name="Tunlid A."/>
            <person name="Henrissat B."/>
            <person name="Grigoriev I.V."/>
            <person name="Hibbett D.S."/>
            <person name="Martin F."/>
            <person name="Nordberg H.P."/>
            <person name="Cantor M.N."/>
            <person name="Hua S.X."/>
        </authorList>
    </citation>
    <scope>NUCLEOTIDE SEQUENCE [LARGE SCALE GENOMIC DNA]</scope>
    <source>
        <strain evidence="6 7">MUT 4182</strain>
    </source>
</reference>
<keyword evidence="1" id="KW-0677">Repeat</keyword>
<dbReference type="Gene3D" id="1.10.510.10">
    <property type="entry name" value="Transferase(Phosphotransferase) domain 1"/>
    <property type="match status" value="1"/>
</dbReference>
<dbReference type="InterPro" id="IPR000719">
    <property type="entry name" value="Prot_kinase_dom"/>
</dbReference>
<evidence type="ECO:0000256" key="4">
    <source>
        <dbReference type="SAM" id="MobiDB-lite"/>
    </source>
</evidence>
<evidence type="ECO:0000256" key="2">
    <source>
        <dbReference type="ARBA" id="ARBA00022803"/>
    </source>
</evidence>
<dbReference type="PROSITE" id="PS50011">
    <property type="entry name" value="PROTEIN_KINASE_DOM"/>
    <property type="match status" value="1"/>
</dbReference>
<organism evidence="6 7">
    <name type="scientific">Tulasnella calospora MUT 4182</name>
    <dbReference type="NCBI Taxonomy" id="1051891"/>
    <lineage>
        <taxon>Eukaryota</taxon>
        <taxon>Fungi</taxon>
        <taxon>Dikarya</taxon>
        <taxon>Basidiomycota</taxon>
        <taxon>Agaricomycotina</taxon>
        <taxon>Agaricomycetes</taxon>
        <taxon>Cantharellales</taxon>
        <taxon>Tulasnellaceae</taxon>
        <taxon>Tulasnella</taxon>
    </lineage>
</organism>
<protein>
    <recommendedName>
        <fullName evidence="5">Protein kinase domain-containing protein</fullName>
    </recommendedName>
</protein>
<dbReference type="InterPro" id="IPR019734">
    <property type="entry name" value="TPR_rpt"/>
</dbReference>
<dbReference type="SMART" id="SM00220">
    <property type="entry name" value="S_TKc"/>
    <property type="match status" value="1"/>
</dbReference>
<dbReference type="HOGENOM" id="CLU_256217_0_0_1"/>
<dbReference type="SMART" id="SM00028">
    <property type="entry name" value="TPR"/>
    <property type="match status" value="13"/>
</dbReference>
<feature type="region of interest" description="Disordered" evidence="4">
    <location>
        <begin position="920"/>
        <end position="959"/>
    </location>
</feature>
<evidence type="ECO:0000313" key="7">
    <source>
        <dbReference type="Proteomes" id="UP000054248"/>
    </source>
</evidence>
<dbReference type="InterPro" id="IPR001245">
    <property type="entry name" value="Ser-Thr/Tyr_kinase_cat_dom"/>
</dbReference>
<dbReference type="GO" id="GO:0004672">
    <property type="term" value="F:protein kinase activity"/>
    <property type="evidence" value="ECO:0007669"/>
    <property type="project" value="InterPro"/>
</dbReference>
<keyword evidence="2 3" id="KW-0802">TPR repeat</keyword>
<evidence type="ECO:0000259" key="5">
    <source>
        <dbReference type="PROSITE" id="PS50011"/>
    </source>
</evidence>
<sequence>MAHDTRPGSNENRARDILNGMSHCRIDPSRIKMMDNGPRAKGCRGTVYAGTFLPPETCTALPPELKVAVKMLEWRRDDAEESTKYFKLFVHELSLMETLSHPNVIRLVGFVEDMQKGEAWVIVPWEANGNVREFLQSGEWGIPERVALIKDVVSGLEYLHTREPPICHGDLKSMNILVNSSDRAVICDLGTARTKGNGKATKEEDPSELPLQIPVKVEDVDEASGLTSPKVELDAATLNLTLTGPEYTLRWAAPEALEDHTRDLPSDMWSIGWICWEIITGRIPYGELKDSSVVMHIIQAKLPAIRDDTRLSHVLQLCDLMSVCWLLEPAKRIDVSTFCRKVRFVPSITPSATTPGNEKLRSANLLVELGRMYGLQSNTEVAAFHYQSAHEVAVGEANAMAKANALLSLAEIYNAQSRYSEAEKAYKEAYDIHFCVGNDLGVANICIGLGDIYGAQSKHSEAEQTFKKSQAIYSRIRNDFGTAGTLIDLGDIYDARSRYSGVETAIREAHEIISRIGDGLGATNALIHPGDIKDARSRYSEAEKAFREAHEILSRIGNDLKATNAPTGQGEVYNARLRYQEAEIAYREAYQIHSRISDGLDLGAANALIGLGGIYEAQSMYSESEKAVREAYEIHSRIGNDLGTANAQIGLGKIYNARSRYSEAEEAFREAYRIHSRIGNHLGVANAQIGLGNIYNACSRYSEAEKAFGEACGIHSRISSDLGGANALIGLVGVYNSLSRHLEAEKAFREAHEIHCRIGNDLGTASALIGLGEIHSAWWRYLDAEKAFREAHEIYSRIGNDLGAANALLGLGDIYHAQLKYSEAEQIFTKALEIHSRISNDLGAANALIGLGDISIARSRYTEAETTFAEAQKTYSRIGNVVRAAKAGIRLGETYNTQLKYPEADGAFKEALGILSSVENTLSPENASNNSEEDCETQSSYSGDEGAEGNHPRVGHNAKGASALEDFGDTHMSLSTNSGAQKGLERAREVYSSIGMGTEIEYFQNDSDQWSDTEGSYDSPRERFPAASPPPCTALSPTSLHETGDSLYLPSERMNDDPASSQMAFVAVTPPNSSRQEQDLSEELTAIAHAPTPATEELVDLLQALGKAAPKAVRNKHKISSILRLSRDICTRIMEIGDPHECQSDSNIQTLLIWIEGYCSLLGALEETLLQLTAILPFEVTTFGADLYSSWPSSRSKLAGILNELCRPPFSTISSHAQDIADDLFFDDCSWLSHLLYTGIHPAIDTQFLAVPQTHPVFAVANGLEYLENQVKCGVLDEPTRELIIDIATLLAQTLASTSPDDDDDKSLQETPSLPTEADRDWLVQALADSFSILHLDSTLQPSTAEELAIKWVDVKDDFTLRGRSASGN</sequence>
<feature type="region of interest" description="Disordered" evidence="4">
    <location>
        <begin position="1004"/>
        <end position="1039"/>
    </location>
</feature>
<dbReference type="SUPFAM" id="SSF48452">
    <property type="entry name" value="TPR-like"/>
    <property type="match status" value="3"/>
</dbReference>
<dbReference type="STRING" id="1051891.A0A0C3Q0R5"/>
<dbReference type="GO" id="GO:0005524">
    <property type="term" value="F:ATP binding"/>
    <property type="evidence" value="ECO:0007669"/>
    <property type="project" value="InterPro"/>
</dbReference>
<dbReference type="InterPro" id="IPR008271">
    <property type="entry name" value="Ser/Thr_kinase_AS"/>
</dbReference>
<reference evidence="7" key="2">
    <citation type="submission" date="2015-01" db="EMBL/GenBank/DDBJ databases">
        <title>Evolutionary Origins and Diversification of the Mycorrhizal Mutualists.</title>
        <authorList>
            <consortium name="DOE Joint Genome Institute"/>
            <consortium name="Mycorrhizal Genomics Consortium"/>
            <person name="Kohler A."/>
            <person name="Kuo A."/>
            <person name="Nagy L.G."/>
            <person name="Floudas D."/>
            <person name="Copeland A."/>
            <person name="Barry K.W."/>
            <person name="Cichocki N."/>
            <person name="Veneault-Fourrey C."/>
            <person name="LaButti K."/>
            <person name="Lindquist E.A."/>
            <person name="Lipzen A."/>
            <person name="Lundell T."/>
            <person name="Morin E."/>
            <person name="Murat C."/>
            <person name="Riley R."/>
            <person name="Ohm R."/>
            <person name="Sun H."/>
            <person name="Tunlid A."/>
            <person name="Henrissat B."/>
            <person name="Grigoriev I.V."/>
            <person name="Hibbett D.S."/>
            <person name="Martin F."/>
        </authorList>
    </citation>
    <scope>NUCLEOTIDE SEQUENCE [LARGE SCALE GENOMIC DNA]</scope>
    <source>
        <strain evidence="7">MUT 4182</strain>
    </source>
</reference>
<evidence type="ECO:0000313" key="6">
    <source>
        <dbReference type="EMBL" id="KIO21625.1"/>
    </source>
</evidence>
<name>A0A0C3Q0R5_9AGAM</name>
<dbReference type="Gene3D" id="1.25.40.10">
    <property type="entry name" value="Tetratricopeptide repeat domain"/>
    <property type="match status" value="4"/>
</dbReference>
<evidence type="ECO:0000256" key="3">
    <source>
        <dbReference type="PROSITE-ProRule" id="PRU00339"/>
    </source>
</evidence>
<feature type="compositionally biased region" description="Polar residues" evidence="4">
    <location>
        <begin position="1004"/>
        <end position="1016"/>
    </location>
</feature>
<feature type="compositionally biased region" description="Polar residues" evidence="4">
    <location>
        <begin position="920"/>
        <end position="930"/>
    </location>
</feature>
<dbReference type="PROSITE" id="PS50005">
    <property type="entry name" value="TPR"/>
    <property type="match status" value="2"/>
</dbReference>
<dbReference type="PANTHER" id="PTHR45641:SF19">
    <property type="entry name" value="NEPHROCYSTIN-3"/>
    <property type="match status" value="1"/>
</dbReference>